<reference evidence="3 4" key="1">
    <citation type="submission" date="2023-03" db="EMBL/GenBank/DDBJ databases">
        <title>High-quality genome of Scylla paramamosain provides insights in environmental adaptation.</title>
        <authorList>
            <person name="Zhang L."/>
        </authorList>
    </citation>
    <scope>NUCLEOTIDE SEQUENCE [LARGE SCALE GENOMIC DNA]</scope>
    <source>
        <strain evidence="3">LZ_2023a</strain>
        <tissue evidence="3">Muscle</tissue>
    </source>
</reference>
<dbReference type="AlphaFoldDB" id="A0AAW0UL84"/>
<evidence type="ECO:0000256" key="1">
    <source>
        <dbReference type="SAM" id="MobiDB-lite"/>
    </source>
</evidence>
<evidence type="ECO:0000256" key="2">
    <source>
        <dbReference type="SAM" id="SignalP"/>
    </source>
</evidence>
<proteinExistence type="predicted"/>
<dbReference type="EMBL" id="JARAKH010000009">
    <property type="protein sequence ID" value="KAK8400919.1"/>
    <property type="molecule type" value="Genomic_DNA"/>
</dbReference>
<feature type="compositionally biased region" description="Polar residues" evidence="1">
    <location>
        <begin position="365"/>
        <end position="385"/>
    </location>
</feature>
<gene>
    <name evidence="3" type="ORF">O3P69_002590</name>
</gene>
<keyword evidence="2" id="KW-0732">Signal</keyword>
<organism evidence="3 4">
    <name type="scientific">Scylla paramamosain</name>
    <name type="common">Mud crab</name>
    <dbReference type="NCBI Taxonomy" id="85552"/>
    <lineage>
        <taxon>Eukaryota</taxon>
        <taxon>Metazoa</taxon>
        <taxon>Ecdysozoa</taxon>
        <taxon>Arthropoda</taxon>
        <taxon>Crustacea</taxon>
        <taxon>Multicrustacea</taxon>
        <taxon>Malacostraca</taxon>
        <taxon>Eumalacostraca</taxon>
        <taxon>Eucarida</taxon>
        <taxon>Decapoda</taxon>
        <taxon>Pleocyemata</taxon>
        <taxon>Brachyura</taxon>
        <taxon>Eubrachyura</taxon>
        <taxon>Portunoidea</taxon>
        <taxon>Portunidae</taxon>
        <taxon>Portuninae</taxon>
        <taxon>Scylla</taxon>
    </lineage>
</organism>
<evidence type="ECO:0008006" key="5">
    <source>
        <dbReference type="Google" id="ProtNLM"/>
    </source>
</evidence>
<comment type="caution">
    <text evidence="3">The sequence shown here is derived from an EMBL/GenBank/DDBJ whole genome shotgun (WGS) entry which is preliminary data.</text>
</comment>
<evidence type="ECO:0000313" key="3">
    <source>
        <dbReference type="EMBL" id="KAK8400919.1"/>
    </source>
</evidence>
<feature type="chain" id="PRO_5043956964" description="Protein unzipped" evidence="2">
    <location>
        <begin position="17"/>
        <end position="408"/>
    </location>
</feature>
<keyword evidence="4" id="KW-1185">Reference proteome</keyword>
<feature type="region of interest" description="Disordered" evidence="1">
    <location>
        <begin position="351"/>
        <end position="386"/>
    </location>
</feature>
<sequence length="408" mass="44076">MLEGWWTALVLVGVWAAGAGGDMARRMESSTSSTLQWMDVETGQPLPAGALPAGEDLGAWCRFSDHGVVAGVVQDGVCHAPFLNSVVTAEKYEVLVSINDSARLIELEWSRAAALSPGGIEVSKKRVLGLARSPDGVVLPGFIDVNSRRAYMLHDGQVERYDDAVILAEDEPVQYELDGVVWDEARAVTKAEDEVLLNFTLKNDGTEAKQVSREEEYTMTEMLYWGNVRGTVKGLASKVTGPGGQVWDMVTWGVNNDYRRMVPQTVSLEVPAGAAVDVELVGVIHKYDSPYTAQLTAVYEDGTRRSRPVSSLHQHEYLAELRADFSRPRNLTGGKELEGDFPTSEVLIASTTTTTTTTTTPSPPGTVSDTEQAGSATTQESSNSTAPVVLPPPLLACCLAWLVRLAHP</sequence>
<evidence type="ECO:0000313" key="4">
    <source>
        <dbReference type="Proteomes" id="UP001487740"/>
    </source>
</evidence>
<feature type="signal peptide" evidence="2">
    <location>
        <begin position="1"/>
        <end position="16"/>
    </location>
</feature>
<dbReference type="Proteomes" id="UP001487740">
    <property type="component" value="Unassembled WGS sequence"/>
</dbReference>
<name>A0AAW0UL84_SCYPA</name>
<feature type="compositionally biased region" description="Low complexity" evidence="1">
    <location>
        <begin position="351"/>
        <end position="360"/>
    </location>
</feature>
<accession>A0AAW0UL84</accession>
<protein>
    <recommendedName>
        <fullName evidence="5">Protein unzipped</fullName>
    </recommendedName>
</protein>